<feature type="DNA-binding region" description="H-T-H motif" evidence="4">
    <location>
        <begin position="34"/>
        <end position="53"/>
    </location>
</feature>
<evidence type="ECO:0000313" key="7">
    <source>
        <dbReference type="EMBL" id="RKN76333.1"/>
    </source>
</evidence>
<dbReference type="Proteomes" id="UP000270343">
    <property type="component" value="Unassembled WGS sequence"/>
</dbReference>
<accession>A0A3B0BSS9</accession>
<dbReference type="InterPro" id="IPR001647">
    <property type="entry name" value="HTH_TetR"/>
</dbReference>
<dbReference type="GO" id="GO:0003677">
    <property type="term" value="F:DNA binding"/>
    <property type="evidence" value="ECO:0007669"/>
    <property type="project" value="UniProtKB-UniRule"/>
</dbReference>
<evidence type="ECO:0000256" key="2">
    <source>
        <dbReference type="ARBA" id="ARBA00023125"/>
    </source>
</evidence>
<protein>
    <submittedName>
        <fullName evidence="7">TetR/AcrR family transcriptional regulator</fullName>
    </submittedName>
</protein>
<keyword evidence="8" id="KW-1185">Reference proteome</keyword>
<dbReference type="Gene3D" id="1.10.357.10">
    <property type="entry name" value="Tetracycline Repressor, domain 2"/>
    <property type="match status" value="1"/>
</dbReference>
<dbReference type="SUPFAM" id="SSF46689">
    <property type="entry name" value="Homeodomain-like"/>
    <property type="match status" value="1"/>
</dbReference>
<reference evidence="7 8" key="1">
    <citation type="journal article" date="2015" name="Antonie Van Leeuwenhoek">
        <title>Streptomyces klenkii sp. nov., isolated from deep marine sediment.</title>
        <authorList>
            <person name="Veyisoglu A."/>
            <person name="Sahin N."/>
        </authorList>
    </citation>
    <scope>NUCLEOTIDE SEQUENCE [LARGE SCALE GENOMIC DNA]</scope>
    <source>
        <strain evidence="7 8">KCTC 29202</strain>
    </source>
</reference>
<evidence type="ECO:0000259" key="6">
    <source>
        <dbReference type="PROSITE" id="PS50977"/>
    </source>
</evidence>
<dbReference type="InterPro" id="IPR036271">
    <property type="entry name" value="Tet_transcr_reg_TetR-rel_C_sf"/>
</dbReference>
<organism evidence="7 8">
    <name type="scientific">Streptomyces klenkii</name>
    <dbReference type="NCBI Taxonomy" id="1420899"/>
    <lineage>
        <taxon>Bacteria</taxon>
        <taxon>Bacillati</taxon>
        <taxon>Actinomycetota</taxon>
        <taxon>Actinomycetes</taxon>
        <taxon>Kitasatosporales</taxon>
        <taxon>Streptomycetaceae</taxon>
        <taxon>Streptomyces</taxon>
    </lineage>
</organism>
<dbReference type="Gene3D" id="1.10.10.60">
    <property type="entry name" value="Homeodomain-like"/>
    <property type="match status" value="1"/>
</dbReference>
<proteinExistence type="predicted"/>
<dbReference type="PROSITE" id="PS50977">
    <property type="entry name" value="HTH_TETR_2"/>
    <property type="match status" value="1"/>
</dbReference>
<feature type="compositionally biased region" description="Polar residues" evidence="5">
    <location>
        <begin position="206"/>
        <end position="216"/>
    </location>
</feature>
<evidence type="ECO:0000256" key="5">
    <source>
        <dbReference type="SAM" id="MobiDB-lite"/>
    </source>
</evidence>
<sequence length="216" mass="22874">MATKQRGRPRSFDRETALEQAMRAFWEHGYEAVSIADLTRAMDIKAPSLYAAFGDKRTLFEEAVEAYTRSYAVFTPEAVAEAPTARAAVGRLLRAAAVSHTLPGLPRGCMIINAAVNCTEQSSDVAEALQGRRNEMVACVEGRVAADIAAGVLPPETDARALAVYTGAVLQGLSQQARDGADRATLEAVADLAMQAWPRERAGEASSDTEGSSGAG</sequence>
<feature type="region of interest" description="Disordered" evidence="5">
    <location>
        <begin position="197"/>
        <end position="216"/>
    </location>
</feature>
<evidence type="ECO:0000313" key="8">
    <source>
        <dbReference type="Proteomes" id="UP000270343"/>
    </source>
</evidence>
<dbReference type="InterPro" id="IPR011075">
    <property type="entry name" value="TetR_C"/>
</dbReference>
<keyword evidence="3" id="KW-0804">Transcription</keyword>
<dbReference type="PANTHER" id="PTHR47506:SF1">
    <property type="entry name" value="HTH-TYPE TRANSCRIPTIONAL REGULATOR YJDC"/>
    <property type="match status" value="1"/>
</dbReference>
<evidence type="ECO:0000256" key="3">
    <source>
        <dbReference type="ARBA" id="ARBA00023163"/>
    </source>
</evidence>
<dbReference type="PANTHER" id="PTHR47506">
    <property type="entry name" value="TRANSCRIPTIONAL REGULATORY PROTEIN"/>
    <property type="match status" value="1"/>
</dbReference>
<dbReference type="Pfam" id="PF00440">
    <property type="entry name" value="TetR_N"/>
    <property type="match status" value="1"/>
</dbReference>
<comment type="caution">
    <text evidence="7">The sequence shown here is derived from an EMBL/GenBank/DDBJ whole genome shotgun (WGS) entry which is preliminary data.</text>
</comment>
<dbReference type="RefSeq" id="WP_120753671.1">
    <property type="nucleotide sequence ID" value="NZ_JBFADQ010000002.1"/>
</dbReference>
<dbReference type="SUPFAM" id="SSF48498">
    <property type="entry name" value="Tetracyclin repressor-like, C-terminal domain"/>
    <property type="match status" value="1"/>
</dbReference>
<keyword evidence="1" id="KW-0805">Transcription regulation</keyword>
<feature type="domain" description="HTH tetR-type" evidence="6">
    <location>
        <begin position="11"/>
        <end position="71"/>
    </location>
</feature>
<name>A0A3B0BSS9_9ACTN</name>
<gene>
    <name evidence="7" type="ORF">D7231_04825</name>
</gene>
<dbReference type="AlphaFoldDB" id="A0A3B0BSS9"/>
<keyword evidence="2 4" id="KW-0238">DNA-binding</keyword>
<evidence type="ECO:0000256" key="1">
    <source>
        <dbReference type="ARBA" id="ARBA00023015"/>
    </source>
</evidence>
<dbReference type="Pfam" id="PF16925">
    <property type="entry name" value="TetR_C_13"/>
    <property type="match status" value="1"/>
</dbReference>
<evidence type="ECO:0000256" key="4">
    <source>
        <dbReference type="PROSITE-ProRule" id="PRU00335"/>
    </source>
</evidence>
<dbReference type="InterPro" id="IPR009057">
    <property type="entry name" value="Homeodomain-like_sf"/>
</dbReference>
<dbReference type="EMBL" id="RBAM01000002">
    <property type="protein sequence ID" value="RKN76333.1"/>
    <property type="molecule type" value="Genomic_DNA"/>
</dbReference>
<dbReference type="OrthoDB" id="9805134at2"/>